<protein>
    <recommendedName>
        <fullName evidence="11">Bestrophin homolog</fullName>
    </recommendedName>
</protein>
<name>A0ABP1R1N1_9HEXA</name>
<proteinExistence type="predicted"/>
<dbReference type="EMBL" id="CAXLJM020000049">
    <property type="protein sequence ID" value="CAL8113928.1"/>
    <property type="molecule type" value="Genomic_DNA"/>
</dbReference>
<keyword evidence="4" id="KW-0812">Transmembrane</keyword>
<evidence type="ECO:0000313" key="9">
    <source>
        <dbReference type="EMBL" id="CAL8113928.1"/>
    </source>
</evidence>
<dbReference type="InterPro" id="IPR044669">
    <property type="entry name" value="YneE/VCCN1/2-like"/>
</dbReference>
<dbReference type="Pfam" id="PF25539">
    <property type="entry name" value="Bestrophin_2"/>
    <property type="match status" value="2"/>
</dbReference>
<keyword evidence="2" id="KW-0813">Transport</keyword>
<evidence type="ECO:0000256" key="7">
    <source>
        <dbReference type="ARBA" id="ARBA00023136"/>
    </source>
</evidence>
<evidence type="ECO:0000256" key="5">
    <source>
        <dbReference type="ARBA" id="ARBA00022989"/>
    </source>
</evidence>
<evidence type="ECO:0008006" key="11">
    <source>
        <dbReference type="Google" id="ProtNLM"/>
    </source>
</evidence>
<dbReference type="Proteomes" id="UP001642540">
    <property type="component" value="Unassembled WGS sequence"/>
</dbReference>
<evidence type="ECO:0000256" key="1">
    <source>
        <dbReference type="ARBA" id="ARBA00004651"/>
    </source>
</evidence>
<comment type="caution">
    <text evidence="9">The sequence shown here is derived from an EMBL/GenBank/DDBJ whole genome shotgun (WGS) entry which is preliminary data.</text>
</comment>
<sequence length="348" mass="39848">MELRFWEGRKEWAQLTVFVRNLARTFWIMVDDKDDSSIIIEKVTVINLLVAFAYATKHYIRSEYSYEEEDLRDLIAYLPRTFTPTSISPLCDQESKIKLIRENTRGNLEIAAKKGPAAPPPPPTTESARKRRSSVPYVAQVDPIPTNIPIEITYFIQSYIKSIKDRNLVDNPTCRILDTALGNLVNCLTGFERIRRTPIPMSYSVHLHHVTWVVILIVPVTWIKDVGWGTIPATAVAAFCLLGILEIGREIENPFGYDFNDLNLDDFCQIIHKECVTIVAQRFPNPKDWLFCETNRPIIANAKSAVELAKMDNTQILDMLNAEKNYIYSEKHASHGEHKVKFNNELPV</sequence>
<dbReference type="PANTHER" id="PTHR33281:SF19">
    <property type="entry name" value="VOLTAGE-DEPENDENT ANION CHANNEL-FORMING PROTEIN YNEE"/>
    <property type="match status" value="1"/>
</dbReference>
<dbReference type="PANTHER" id="PTHR33281">
    <property type="entry name" value="UPF0187 PROTEIN YNEE"/>
    <property type="match status" value="1"/>
</dbReference>
<evidence type="ECO:0000256" key="4">
    <source>
        <dbReference type="ARBA" id="ARBA00022692"/>
    </source>
</evidence>
<keyword evidence="3" id="KW-1003">Cell membrane</keyword>
<keyword evidence="7" id="KW-0472">Membrane</keyword>
<evidence type="ECO:0000256" key="6">
    <source>
        <dbReference type="ARBA" id="ARBA00023065"/>
    </source>
</evidence>
<evidence type="ECO:0000313" key="10">
    <source>
        <dbReference type="Proteomes" id="UP001642540"/>
    </source>
</evidence>
<reference evidence="9 10" key="1">
    <citation type="submission" date="2024-08" db="EMBL/GenBank/DDBJ databases">
        <authorList>
            <person name="Cucini C."/>
            <person name="Frati F."/>
        </authorList>
    </citation>
    <scope>NUCLEOTIDE SEQUENCE [LARGE SCALE GENOMIC DNA]</scope>
</reference>
<keyword evidence="10" id="KW-1185">Reference proteome</keyword>
<evidence type="ECO:0000256" key="2">
    <source>
        <dbReference type="ARBA" id="ARBA00022448"/>
    </source>
</evidence>
<gene>
    <name evidence="9" type="ORF">ODALV1_LOCUS16238</name>
</gene>
<feature type="region of interest" description="Disordered" evidence="8">
    <location>
        <begin position="110"/>
        <end position="133"/>
    </location>
</feature>
<comment type="subcellular location">
    <subcellularLocation>
        <location evidence="1">Cell membrane</location>
        <topology evidence="1">Multi-pass membrane protein</topology>
    </subcellularLocation>
</comment>
<accession>A0ABP1R1N1</accession>
<evidence type="ECO:0000256" key="8">
    <source>
        <dbReference type="SAM" id="MobiDB-lite"/>
    </source>
</evidence>
<organism evidence="9 10">
    <name type="scientific">Orchesella dallaii</name>
    <dbReference type="NCBI Taxonomy" id="48710"/>
    <lineage>
        <taxon>Eukaryota</taxon>
        <taxon>Metazoa</taxon>
        <taxon>Ecdysozoa</taxon>
        <taxon>Arthropoda</taxon>
        <taxon>Hexapoda</taxon>
        <taxon>Collembola</taxon>
        <taxon>Entomobryomorpha</taxon>
        <taxon>Entomobryoidea</taxon>
        <taxon>Orchesellidae</taxon>
        <taxon>Orchesellinae</taxon>
        <taxon>Orchesella</taxon>
    </lineage>
</organism>
<keyword evidence="6" id="KW-0406">Ion transport</keyword>
<keyword evidence="5" id="KW-1133">Transmembrane helix</keyword>
<evidence type="ECO:0000256" key="3">
    <source>
        <dbReference type="ARBA" id="ARBA00022475"/>
    </source>
</evidence>